<evidence type="ECO:0000313" key="3">
    <source>
        <dbReference type="Proteomes" id="UP000204253"/>
    </source>
</evidence>
<keyword evidence="2" id="KW-0946">Virion</keyword>
<organism evidence="2 3">
    <name type="scientific">Lilac leaf chlorosis virus</name>
    <dbReference type="NCBI Taxonomy" id="722755"/>
    <lineage>
        <taxon>Viruses</taxon>
        <taxon>Riboviria</taxon>
        <taxon>Orthornavirae</taxon>
        <taxon>Kitrinoviricota</taxon>
        <taxon>Alsuviricetes</taxon>
        <taxon>Martellivirales</taxon>
        <taxon>Bromoviridae</taxon>
        <taxon>Ilarvirus</taxon>
        <taxon>Ilarvirus LLCV</taxon>
    </lineage>
</organism>
<sequence>MVCKLCGHTHAGGCVKCKKCFPTGAAPASERARQRARNNPNRVVTSRVGSSSKGANAPTSWTVNGPNTEPIVPRGTVLRSYTDVVASAPGKFLTIDFSERFPNLLGHKVRILSILLRVNAFHSNGWVGLVEDYDVSSPTGPDPMRRKGFMANQARGWQWMAPSGLEYDDFAKKHRIVLEFKTEFAAEQKVLTRDLYVVTTELPKVTIPGDILFVDEDLLDV</sequence>
<keyword evidence="3" id="KW-1185">Reference proteome</keyword>
<dbReference type="GeneID" id="22203889"/>
<evidence type="ECO:0000313" key="2">
    <source>
        <dbReference type="EMBL" id="CBJ94502.1"/>
    </source>
</evidence>
<reference evidence="3" key="2">
    <citation type="journal article" date="2012" name="Arch. Virol.">
        <title>Sequence analysis of RNA 1 of lilac leaf chlorosis virus supports a close relationship to subgroup 3 ilarviruses.</title>
        <authorList>
            <person name="James D."/>
            <person name="Varga A."/>
        </authorList>
    </citation>
    <scope>NUCLEOTIDE SEQUENCE [LARGE SCALE GENOMIC DNA]</scope>
</reference>
<dbReference type="GO" id="GO:0019028">
    <property type="term" value="C:viral capsid"/>
    <property type="evidence" value="ECO:0007669"/>
    <property type="project" value="UniProtKB-KW"/>
</dbReference>
<dbReference type="RefSeq" id="YP_009104373.1">
    <property type="nucleotide sequence ID" value="NC_025481.1"/>
</dbReference>
<keyword evidence="2" id="KW-0167">Capsid protein</keyword>
<dbReference type="OrthoDB" id="17368at10239"/>
<feature type="region of interest" description="Disordered" evidence="1">
    <location>
        <begin position="28"/>
        <end position="68"/>
    </location>
</feature>
<proteinExistence type="predicted"/>
<dbReference type="KEGG" id="vg:22203889"/>
<dbReference type="InterPro" id="IPR002681">
    <property type="entry name" value="Coat_Ilarvirus"/>
</dbReference>
<reference evidence="2 3" key="1">
    <citation type="journal article" date="2010" name="Arch. Virol.">
        <title>Sequence analysis of RNA 2 and RNA 3 of lilac leaf chlorosis virus: a putative new member of the genus Ilarvirus.</title>
        <authorList>
            <person name="James D."/>
            <person name="Varga A."/>
            <person name="Leippi L."/>
            <person name="Godkin S."/>
            <person name="Masters C."/>
        </authorList>
    </citation>
    <scope>NUCLEOTIDE SEQUENCE [LARGE SCALE GENOMIC DNA]</scope>
</reference>
<evidence type="ECO:0000256" key="1">
    <source>
        <dbReference type="SAM" id="MobiDB-lite"/>
    </source>
</evidence>
<name>D6CHU3_9BROM</name>
<dbReference type="GO" id="GO:0003723">
    <property type="term" value="F:RNA binding"/>
    <property type="evidence" value="ECO:0007669"/>
    <property type="project" value="InterPro"/>
</dbReference>
<protein>
    <submittedName>
        <fullName evidence="2">Coat protein</fullName>
    </submittedName>
</protein>
<dbReference type="EMBL" id="FN669169">
    <property type="protein sequence ID" value="CBJ94502.1"/>
    <property type="molecule type" value="Genomic_RNA"/>
</dbReference>
<dbReference type="Proteomes" id="UP000204253">
    <property type="component" value="Genome"/>
</dbReference>
<dbReference type="Pfam" id="PF01787">
    <property type="entry name" value="Ilar_coat"/>
    <property type="match status" value="1"/>
</dbReference>
<feature type="compositionally biased region" description="Polar residues" evidence="1">
    <location>
        <begin position="43"/>
        <end position="67"/>
    </location>
</feature>
<accession>D6CHU3</accession>